<dbReference type="KEGG" id="pacr:FXN63_19805"/>
<sequence length="85" mass="8848">MARVEIAVGDNGRGRVRVDGVDLSASVSAVDTAIVADSVSTVSLTLSLTAQDLSFGNAQVSIKGTYLPDSVQRALYDYLAPIYGV</sequence>
<accession>A0A5C0B4P8</accession>
<keyword evidence="2" id="KW-1185">Reference proteome</keyword>
<dbReference type="AlphaFoldDB" id="A0A5C0B4P8"/>
<protein>
    <submittedName>
        <fullName evidence="1">Uncharacterized protein</fullName>
    </submittedName>
</protein>
<name>A0A5C0B4P8_9BURK</name>
<evidence type="ECO:0000313" key="1">
    <source>
        <dbReference type="EMBL" id="QEI07831.1"/>
    </source>
</evidence>
<dbReference type="Proteomes" id="UP000325161">
    <property type="component" value="Chromosome"/>
</dbReference>
<evidence type="ECO:0000313" key="2">
    <source>
        <dbReference type="Proteomes" id="UP000325161"/>
    </source>
</evidence>
<organism evidence="1 2">
    <name type="scientific">Pigmentiphaga aceris</name>
    <dbReference type="NCBI Taxonomy" id="1940612"/>
    <lineage>
        <taxon>Bacteria</taxon>
        <taxon>Pseudomonadati</taxon>
        <taxon>Pseudomonadota</taxon>
        <taxon>Betaproteobacteria</taxon>
        <taxon>Burkholderiales</taxon>
        <taxon>Alcaligenaceae</taxon>
        <taxon>Pigmentiphaga</taxon>
    </lineage>
</organism>
<reference evidence="1 2" key="1">
    <citation type="submission" date="2019-08" db="EMBL/GenBank/DDBJ databases">
        <title>Amphibian skin-associated Pigmentiphaga: genome sequence and occurrence across geography and hosts.</title>
        <authorList>
            <person name="Bletz M.C."/>
            <person name="Bunk B."/>
            <person name="Sproeer C."/>
            <person name="Biwer P."/>
            <person name="Reiter S."/>
            <person name="Rabemananjara F.C.E."/>
            <person name="Schulz S."/>
            <person name="Overmann J."/>
            <person name="Vences M."/>
        </authorList>
    </citation>
    <scope>NUCLEOTIDE SEQUENCE [LARGE SCALE GENOMIC DNA]</scope>
    <source>
        <strain evidence="1 2">Mada1488</strain>
    </source>
</reference>
<proteinExistence type="predicted"/>
<dbReference type="RefSeq" id="WP_148816878.1">
    <property type="nucleotide sequence ID" value="NZ_CP043046.1"/>
</dbReference>
<dbReference type="EMBL" id="CP043046">
    <property type="protein sequence ID" value="QEI07831.1"/>
    <property type="molecule type" value="Genomic_DNA"/>
</dbReference>
<gene>
    <name evidence="1" type="ORF">FXN63_19805</name>
</gene>